<dbReference type="InterPro" id="IPR036388">
    <property type="entry name" value="WH-like_DNA-bd_sf"/>
</dbReference>
<dbReference type="CDD" id="cd00609">
    <property type="entry name" value="AAT_like"/>
    <property type="match status" value="1"/>
</dbReference>
<feature type="domain" description="HTH gntR-type" evidence="6">
    <location>
        <begin position="13"/>
        <end position="81"/>
    </location>
</feature>
<dbReference type="PANTHER" id="PTHR46577">
    <property type="entry name" value="HTH-TYPE TRANSCRIPTIONAL REGULATORY PROTEIN GABR"/>
    <property type="match status" value="1"/>
</dbReference>
<dbReference type="SUPFAM" id="SSF46785">
    <property type="entry name" value="Winged helix' DNA-binding domain"/>
    <property type="match status" value="1"/>
</dbReference>
<keyword evidence="2" id="KW-0663">Pyridoxal phosphate</keyword>
<evidence type="ECO:0000256" key="4">
    <source>
        <dbReference type="ARBA" id="ARBA00023125"/>
    </source>
</evidence>
<protein>
    <submittedName>
        <fullName evidence="7">PLP-dependent aminotransferase family protein</fullName>
    </submittedName>
</protein>
<keyword evidence="5" id="KW-0804">Transcription</keyword>
<dbReference type="PROSITE" id="PS50949">
    <property type="entry name" value="HTH_GNTR"/>
    <property type="match status" value="1"/>
</dbReference>
<evidence type="ECO:0000256" key="1">
    <source>
        <dbReference type="ARBA" id="ARBA00005384"/>
    </source>
</evidence>
<evidence type="ECO:0000256" key="3">
    <source>
        <dbReference type="ARBA" id="ARBA00023015"/>
    </source>
</evidence>
<dbReference type="InterPro" id="IPR000524">
    <property type="entry name" value="Tscrpt_reg_HTH_GntR"/>
</dbReference>
<dbReference type="SMART" id="SM00345">
    <property type="entry name" value="HTH_GNTR"/>
    <property type="match status" value="1"/>
</dbReference>
<dbReference type="InterPro" id="IPR015421">
    <property type="entry name" value="PyrdxlP-dep_Trfase_major"/>
</dbReference>
<dbReference type="Pfam" id="PF00155">
    <property type="entry name" value="Aminotran_1_2"/>
    <property type="match status" value="1"/>
</dbReference>
<comment type="caution">
    <text evidence="7">The sequence shown here is derived from an EMBL/GenBank/DDBJ whole genome shotgun (WGS) entry which is preliminary data.</text>
</comment>
<dbReference type="GO" id="GO:0008483">
    <property type="term" value="F:transaminase activity"/>
    <property type="evidence" value="ECO:0007669"/>
    <property type="project" value="UniProtKB-KW"/>
</dbReference>
<keyword evidence="7" id="KW-0808">Transferase</keyword>
<dbReference type="Gene3D" id="3.40.640.10">
    <property type="entry name" value="Type I PLP-dependent aspartate aminotransferase-like (Major domain)"/>
    <property type="match status" value="1"/>
</dbReference>
<dbReference type="EMBL" id="JADEWN010000051">
    <property type="protein sequence ID" value="MBE9192282.1"/>
    <property type="molecule type" value="Genomic_DNA"/>
</dbReference>
<dbReference type="CDD" id="cd07377">
    <property type="entry name" value="WHTH_GntR"/>
    <property type="match status" value="1"/>
</dbReference>
<keyword evidence="3" id="KW-0805">Transcription regulation</keyword>
<dbReference type="Pfam" id="PF00392">
    <property type="entry name" value="GntR"/>
    <property type="match status" value="1"/>
</dbReference>
<dbReference type="InterPro" id="IPR036390">
    <property type="entry name" value="WH_DNA-bd_sf"/>
</dbReference>
<gene>
    <name evidence="7" type="ORF">IQ230_18365</name>
</gene>
<dbReference type="Gene3D" id="1.10.10.10">
    <property type="entry name" value="Winged helix-like DNA-binding domain superfamily/Winged helix DNA-binding domain"/>
    <property type="match status" value="1"/>
</dbReference>
<evidence type="ECO:0000313" key="7">
    <source>
        <dbReference type="EMBL" id="MBE9192282.1"/>
    </source>
</evidence>
<name>A0ABR9UVF3_9CHRO</name>
<evidence type="ECO:0000313" key="8">
    <source>
        <dbReference type="Proteomes" id="UP000651156"/>
    </source>
</evidence>
<keyword evidence="8" id="KW-1185">Reference proteome</keyword>
<accession>A0ABR9UVF3</accession>
<dbReference type="PANTHER" id="PTHR46577:SF1">
    <property type="entry name" value="HTH-TYPE TRANSCRIPTIONAL REGULATORY PROTEIN GABR"/>
    <property type="match status" value="1"/>
</dbReference>
<reference evidence="7 8" key="1">
    <citation type="submission" date="2020-10" db="EMBL/GenBank/DDBJ databases">
        <authorList>
            <person name="Castelo-Branco R."/>
            <person name="Eusebio N."/>
            <person name="Adriana R."/>
            <person name="Vieira A."/>
            <person name="Brugerolle De Fraissinette N."/>
            <person name="Rezende De Castro R."/>
            <person name="Schneider M.P."/>
            <person name="Vasconcelos V."/>
            <person name="Leao P.N."/>
        </authorList>
    </citation>
    <scope>NUCLEOTIDE SEQUENCE [LARGE SCALE GENOMIC DNA]</scope>
    <source>
        <strain evidence="7 8">LEGE 06123</strain>
    </source>
</reference>
<evidence type="ECO:0000256" key="2">
    <source>
        <dbReference type="ARBA" id="ARBA00022898"/>
    </source>
</evidence>
<evidence type="ECO:0000259" key="6">
    <source>
        <dbReference type="PROSITE" id="PS50949"/>
    </source>
</evidence>
<comment type="similarity">
    <text evidence="1">In the C-terminal section; belongs to the class-I pyridoxal-phosphate-dependent aminotransferase family.</text>
</comment>
<dbReference type="InterPro" id="IPR004839">
    <property type="entry name" value="Aminotransferase_I/II_large"/>
</dbReference>
<sequence length="487" mass="53983">MDLALKLETTSTIPLHKQLYEEIRQAILSGRLESGQRMPSTRALAKTLGLSRATVLFSYDQLLSEGYLQTIPASGTFVACQLPDALLQATSPPISPASPSCIELSTYGAALATVNLPPPPGQKPLINFSCYGRPAFDEFPIQIWRRLLSRACCSSTAILDYPADPLGYKPLREAIARYLTQSRAVRCEPSQVAIVNGSQQALDLIARLFLNRGDRVVMEDPGYTEARYIFQVQGAELLAVPVDRSGLVMEQLSALTTPVKLVYVTPSHQFPTGAVLSLPRRLALLAWAQQTGTIILEDDYDSEFRYDERPIPALQGLTNSDSVIYIGTFSKVMFPSLRMGYLVIPQQLISVVARAKWLVDRQSPLLEQHALADFINEGHLESHIRRMRILYAQRRRTLVQALTQHLGNRVTIIGENAGMNALVKFHTDQNDEEIIAQAEQKGVELISARSCYMNAEYGNGKFLLGCTDLNSEAIQEGVWHLAQILKA</sequence>
<evidence type="ECO:0000256" key="5">
    <source>
        <dbReference type="ARBA" id="ARBA00023163"/>
    </source>
</evidence>
<dbReference type="InterPro" id="IPR051446">
    <property type="entry name" value="HTH_trans_reg/aminotransferase"/>
</dbReference>
<dbReference type="SUPFAM" id="SSF53383">
    <property type="entry name" value="PLP-dependent transferases"/>
    <property type="match status" value="1"/>
</dbReference>
<dbReference type="InterPro" id="IPR015424">
    <property type="entry name" value="PyrdxlP-dep_Trfase"/>
</dbReference>
<keyword evidence="7" id="KW-0032">Aminotransferase</keyword>
<dbReference type="Proteomes" id="UP000651156">
    <property type="component" value="Unassembled WGS sequence"/>
</dbReference>
<organism evidence="7 8">
    <name type="scientific">Gloeocapsopsis crepidinum LEGE 06123</name>
    <dbReference type="NCBI Taxonomy" id="588587"/>
    <lineage>
        <taxon>Bacteria</taxon>
        <taxon>Bacillati</taxon>
        <taxon>Cyanobacteriota</taxon>
        <taxon>Cyanophyceae</taxon>
        <taxon>Oscillatoriophycideae</taxon>
        <taxon>Chroococcales</taxon>
        <taxon>Chroococcaceae</taxon>
        <taxon>Gloeocapsopsis</taxon>
    </lineage>
</organism>
<keyword evidence="4" id="KW-0238">DNA-binding</keyword>
<proteinExistence type="inferred from homology"/>